<sequence length="1263" mass="140355">MELDAKKIGMYVRKGLICSTRICYKSAHDHPFVLGMVIFSFLLYRFLPSVFAFLVSSSPVLFCTAVLLGTLLSFGNPDIPEVEEDEKKTHEISSLKTGVVAGDHVVEKDESFAVETHVERREVEEKAIEEAGLGGEDVVLNEVEKDAISSMARDVGEGIDEALIGRSIVIEEDVKEHHGEKQEIGERVYGDRGFVDKQESHENLIERVSEVGENIEGHHIDEQEKENEGPAVEILNLLTEKRVDSSLGHSEYDSDSDGSESSSPDASMADIMPMLDELHPLLDSEAPQPAHIPIDDSDASSQGSSHESDEGSAESGEDGDNQEEAHEDQEDKTEAVVKWTEDDQKNLMDLGTSELERNRRLENLIAKRMARKHQRIAIEKNLIDLDNNDVQTTLPMSEGLDHIQFQVPPISTARCNPFDFPYDSNEIGGLPPIPGSAPSVLLPRRNPFDLPYERLDDRGSLTGETSSYQEEFMSAQERERHFRRHESFTSGGPFSLESRQDKNAIKLKPYFVPEAEGITSGQASHATFQRQLSEMSDSKLSSVPDTDTVSSVGDQEQEHVLLQDLHQEGDVISLIEGSAEPFERVSGSEVDHVKIGREGNDINFGDANEVNLHASEIIEEAVRGTSEARETSSHVSVIDEEFIHSTVRPNVGEMHEKSEVVEENYKGLSSSSFEASERIFEMNADKELGEEMEYGYFKGSSESINLAHAEGADCGRVEVPVYDLSPSDTEKSLSNMTDVAEDFFYMNKRVFNSTSSISSDTHIEVLARSVPPVTVEKSFTPGTEDAASDNLSVEKGVVSGDEVSWVSSSSLSAIEENKLLQSREVAEIGEHDVVQASHSEVHHHDDSVEPMIPKPIIEQVLQASWENKLIEGGLMDEKENQQFQEFQIPLSAFDEEIHVGGLQLDVERKMDAATVTYSDGVFLSDASQQTQLLVEESAAQLPSKHTHEETEACLSPPDYGLCSRSWNHGNYSGYHNYSTKNAGETYVCVSDCEQDLSLLQTKSSGEIKDGDTALNQAQESEDGVLLMETEEKRETPSILTSEQKPTTNLVQLDDDTLDRLQSGQEVNVNLLTEENEEADEMKEMDEGFLSELDAVGDFSVKELRSPAAELQFITAQSKSKVANEELEPVDRENEPEENSFELQVVEAESVAAIDLAFKQPHEVEYKKLASLESIDDKPLSVTAEVGSTQLELEERDLDLGEIDSALYVLEARSLEDIDSAFKNFHEGGVEKMYAVDSLDDEPIQAESRVSFYWKLCQIRMIWR</sequence>
<protein>
    <recommendedName>
        <fullName evidence="4">Cardiomyopathy-associated protein 5</fullName>
    </recommendedName>
</protein>
<dbReference type="PANTHER" id="PTHR33870">
    <property type="entry name" value="CARDIOMYOPATHY-ASSOCIATED PROTEIN"/>
    <property type="match status" value="1"/>
</dbReference>
<reference evidence="2 3" key="1">
    <citation type="journal article" date="2019" name="Nat. Plants">
        <title>Stout camphor tree genome fills gaps in understanding of flowering plant genome evolution.</title>
        <authorList>
            <person name="Chaw S.M."/>
            <person name="Liu Y.C."/>
            <person name="Wu Y.W."/>
            <person name="Wang H.Y."/>
            <person name="Lin C.I."/>
            <person name="Wu C.S."/>
            <person name="Ke H.M."/>
            <person name="Chang L.Y."/>
            <person name="Hsu C.Y."/>
            <person name="Yang H.T."/>
            <person name="Sudianto E."/>
            <person name="Hsu M.H."/>
            <person name="Wu K.P."/>
            <person name="Wang L.N."/>
            <person name="Leebens-Mack J.H."/>
            <person name="Tsai I.J."/>
        </authorList>
    </citation>
    <scope>NUCLEOTIDE SEQUENCE [LARGE SCALE GENOMIC DNA]</scope>
    <source>
        <strain evidence="3">cv. Chaw 1501</strain>
        <tissue evidence="2">Young leaves</tissue>
    </source>
</reference>
<keyword evidence="3" id="KW-1185">Reference proteome</keyword>
<evidence type="ECO:0008006" key="4">
    <source>
        <dbReference type="Google" id="ProtNLM"/>
    </source>
</evidence>
<organism evidence="2 3">
    <name type="scientific">Cinnamomum micranthum f. kanehirae</name>
    <dbReference type="NCBI Taxonomy" id="337451"/>
    <lineage>
        <taxon>Eukaryota</taxon>
        <taxon>Viridiplantae</taxon>
        <taxon>Streptophyta</taxon>
        <taxon>Embryophyta</taxon>
        <taxon>Tracheophyta</taxon>
        <taxon>Spermatophyta</taxon>
        <taxon>Magnoliopsida</taxon>
        <taxon>Magnoliidae</taxon>
        <taxon>Laurales</taxon>
        <taxon>Lauraceae</taxon>
        <taxon>Cinnamomum</taxon>
    </lineage>
</organism>
<proteinExistence type="predicted"/>
<dbReference type="PANTHER" id="PTHR33870:SF4">
    <property type="entry name" value="CARDIOMYOPATHY-ASSOCIATED PROTEIN"/>
    <property type="match status" value="1"/>
</dbReference>
<name>A0A443NBL4_9MAGN</name>
<dbReference type="EMBL" id="QPKB01000002">
    <property type="protein sequence ID" value="RWR75886.1"/>
    <property type="molecule type" value="Genomic_DNA"/>
</dbReference>
<feature type="region of interest" description="Disordered" evidence="1">
    <location>
        <begin position="246"/>
        <end position="267"/>
    </location>
</feature>
<evidence type="ECO:0000313" key="2">
    <source>
        <dbReference type="EMBL" id="RWR75886.1"/>
    </source>
</evidence>
<evidence type="ECO:0000313" key="3">
    <source>
        <dbReference type="Proteomes" id="UP000283530"/>
    </source>
</evidence>
<dbReference type="OrthoDB" id="1908091at2759"/>
<dbReference type="Proteomes" id="UP000283530">
    <property type="component" value="Unassembled WGS sequence"/>
</dbReference>
<feature type="region of interest" description="Disordered" evidence="1">
    <location>
        <begin position="285"/>
        <end position="334"/>
    </location>
</feature>
<dbReference type="AlphaFoldDB" id="A0A443NBL4"/>
<evidence type="ECO:0000256" key="1">
    <source>
        <dbReference type="SAM" id="MobiDB-lite"/>
    </source>
</evidence>
<feature type="compositionally biased region" description="Acidic residues" evidence="1">
    <location>
        <begin position="310"/>
        <end position="331"/>
    </location>
</feature>
<accession>A0A443NBL4</accession>
<gene>
    <name evidence="2" type="ORF">CKAN_00429200</name>
</gene>
<comment type="caution">
    <text evidence="2">The sequence shown here is derived from an EMBL/GenBank/DDBJ whole genome shotgun (WGS) entry which is preliminary data.</text>
</comment>
<dbReference type="STRING" id="337451.A0A443NBL4"/>